<comment type="caution">
    <text evidence="9">The sequence shown here is derived from an EMBL/GenBank/DDBJ whole genome shotgun (WGS) entry which is preliminary data.</text>
</comment>
<feature type="binding site" evidence="8">
    <location>
        <position position="95"/>
    </location>
    <ligand>
        <name>ATP</name>
        <dbReference type="ChEBI" id="CHEBI:30616"/>
    </ligand>
</feature>
<feature type="binding site" evidence="8">
    <location>
        <position position="93"/>
    </location>
    <ligand>
        <name>ATP</name>
        <dbReference type="ChEBI" id="CHEBI:30616"/>
    </ligand>
</feature>
<comment type="similarity">
    <text evidence="1 8">Belongs to the SELO family.</text>
</comment>
<keyword evidence="8" id="KW-0464">Manganese</keyword>
<feature type="binding site" evidence="8">
    <location>
        <position position="96"/>
    </location>
    <ligand>
        <name>ATP</name>
        <dbReference type="ChEBI" id="CHEBI:30616"/>
    </ligand>
</feature>
<feature type="binding site" evidence="8">
    <location>
        <position position="179"/>
    </location>
    <ligand>
        <name>ATP</name>
        <dbReference type="ChEBI" id="CHEBI:30616"/>
    </ligand>
</feature>
<reference evidence="9 10" key="1">
    <citation type="submission" date="2017-08" db="EMBL/GenBank/DDBJ databases">
        <title>WGS of Clinical strains of the CDC Group NO-1 linked to zoonotic infections in humans.</title>
        <authorList>
            <person name="Bernier A.-M."/>
            <person name="Bernard K."/>
        </authorList>
    </citation>
    <scope>NUCLEOTIDE SEQUENCE [LARGE SCALE GENOMIC DNA]</scope>
    <source>
        <strain evidence="9 10">NML03-0146</strain>
    </source>
</reference>
<comment type="cofactor">
    <cofactor evidence="8">
        <name>Mg(2+)</name>
        <dbReference type="ChEBI" id="CHEBI:18420"/>
    </cofactor>
    <cofactor evidence="8">
        <name>Mn(2+)</name>
        <dbReference type="ChEBI" id="CHEBI:29035"/>
    </cofactor>
</comment>
<dbReference type="GO" id="GO:0005524">
    <property type="term" value="F:ATP binding"/>
    <property type="evidence" value="ECO:0007669"/>
    <property type="project" value="UniProtKB-UniRule"/>
</dbReference>
<comment type="catalytic activity">
    <reaction evidence="8">
        <text>L-seryl-[protein] + UTP = O-(5'-uridylyl)-L-seryl-[protein] + diphosphate</text>
        <dbReference type="Rhea" id="RHEA:64604"/>
        <dbReference type="Rhea" id="RHEA-COMP:9863"/>
        <dbReference type="Rhea" id="RHEA-COMP:16635"/>
        <dbReference type="ChEBI" id="CHEBI:29999"/>
        <dbReference type="ChEBI" id="CHEBI:33019"/>
        <dbReference type="ChEBI" id="CHEBI:46398"/>
        <dbReference type="ChEBI" id="CHEBI:156051"/>
    </reaction>
</comment>
<comment type="function">
    <text evidence="8">Nucleotidyltransferase involved in the post-translational modification of proteins. It can catalyze the addition of adenosine monophosphate (AMP) or uridine monophosphate (UMP) to a protein, resulting in modifications known as AMPylation and UMPylation.</text>
</comment>
<evidence type="ECO:0000256" key="3">
    <source>
        <dbReference type="ARBA" id="ARBA00022695"/>
    </source>
</evidence>
<organism evidence="9 10">
    <name type="scientific">Vandammella animalimorsus</name>
    <dbReference type="NCBI Taxonomy" id="2029117"/>
    <lineage>
        <taxon>Bacteria</taxon>
        <taxon>Pseudomonadati</taxon>
        <taxon>Pseudomonadota</taxon>
        <taxon>Betaproteobacteria</taxon>
        <taxon>Burkholderiales</taxon>
        <taxon>Comamonadaceae</taxon>
        <taxon>Vandammella</taxon>
    </lineage>
</organism>
<dbReference type="Pfam" id="PF02696">
    <property type="entry name" value="SelO"/>
    <property type="match status" value="1"/>
</dbReference>
<evidence type="ECO:0000256" key="8">
    <source>
        <dbReference type="HAMAP-Rule" id="MF_00692"/>
    </source>
</evidence>
<keyword evidence="5 8" id="KW-0547">Nucleotide-binding</keyword>
<protein>
    <recommendedName>
        <fullName evidence="8">Protein nucleotidyltransferase YdiU</fullName>
        <ecNumber evidence="8">2.7.7.-</ecNumber>
    </recommendedName>
    <alternativeName>
        <fullName evidence="8">Protein adenylyltransferase YdiU</fullName>
        <ecNumber evidence="8">2.7.7.108</ecNumber>
    </alternativeName>
    <alternativeName>
        <fullName evidence="8">Protein uridylyltransferase YdiU</fullName>
        <ecNumber evidence="8">2.7.7.-</ecNumber>
    </alternativeName>
</protein>
<keyword evidence="4 8" id="KW-0479">Metal-binding</keyword>
<keyword evidence="2 8" id="KW-0808">Transferase</keyword>
<dbReference type="GO" id="GO:0030145">
    <property type="term" value="F:manganese ion binding"/>
    <property type="evidence" value="ECO:0007669"/>
    <property type="project" value="UniProtKB-UniRule"/>
</dbReference>
<sequence>MKTPALNWNLSYTYQALPPVFYSAVEPADFPAPQTVLFNSALAAELGLLPAADAAIDRQVVAEVFAGNRFPEGARPIAQAYVGHQFGHFTRLGDGRALLLGEQITPDGQRIDIQLKGSGPTPYSRRGDGKAALGPMLREYLISEAMHALGIPTTRSLAVVTTGEHIRRERLLPGAVLTRTAQSHIRVGTFEFAAASGEVANLRALADYALQRHFPEVLAENPAHPYPGLLRAVIARQAALLARWQAVGFIHGVMNTDNMSIPGLTIDYGPCAFMDAYDPATVFSSIDRDGRYRYENQPPIAQWNLARLAEALLPLLDADEKTAIDIANAELRQFAPLFNQHYQQGMTRKLGIFQPQETDTALLDDLLQRMQAKAADYTHTLVRLTLDMLDADGAYLAGTHALFADPAFAQWHARWQARLAEQAQGRAEIAALMQSANPFVIPRNHRVEAALAAAEAGDMQPFNALLAALQKPFDYSAERHWQHLPDAPQPGYQTFCGT</sequence>
<feature type="binding site" evidence="8">
    <location>
        <position position="267"/>
    </location>
    <ligand>
        <name>Mg(2+)</name>
        <dbReference type="ChEBI" id="CHEBI:18420"/>
    </ligand>
</feature>
<comment type="catalytic activity">
    <reaction evidence="8">
        <text>L-seryl-[protein] + ATP = 3-O-(5'-adenylyl)-L-seryl-[protein] + diphosphate</text>
        <dbReference type="Rhea" id="RHEA:58120"/>
        <dbReference type="Rhea" id="RHEA-COMP:9863"/>
        <dbReference type="Rhea" id="RHEA-COMP:15073"/>
        <dbReference type="ChEBI" id="CHEBI:29999"/>
        <dbReference type="ChEBI" id="CHEBI:30616"/>
        <dbReference type="ChEBI" id="CHEBI:33019"/>
        <dbReference type="ChEBI" id="CHEBI:142516"/>
        <dbReference type="EC" id="2.7.7.108"/>
    </reaction>
</comment>
<comment type="catalytic activity">
    <reaction evidence="8">
        <text>L-threonyl-[protein] + ATP = 3-O-(5'-adenylyl)-L-threonyl-[protein] + diphosphate</text>
        <dbReference type="Rhea" id="RHEA:54292"/>
        <dbReference type="Rhea" id="RHEA-COMP:11060"/>
        <dbReference type="Rhea" id="RHEA-COMP:13847"/>
        <dbReference type="ChEBI" id="CHEBI:30013"/>
        <dbReference type="ChEBI" id="CHEBI:30616"/>
        <dbReference type="ChEBI" id="CHEBI:33019"/>
        <dbReference type="ChEBI" id="CHEBI:138113"/>
        <dbReference type="EC" id="2.7.7.108"/>
    </reaction>
</comment>
<evidence type="ECO:0000313" key="9">
    <source>
        <dbReference type="EMBL" id="PAT35306.1"/>
    </source>
</evidence>
<dbReference type="GO" id="GO:0070733">
    <property type="term" value="F:AMPylase activity"/>
    <property type="evidence" value="ECO:0007669"/>
    <property type="project" value="UniProtKB-EC"/>
</dbReference>
<dbReference type="EMBL" id="NSJF01000002">
    <property type="protein sequence ID" value="PAT35306.1"/>
    <property type="molecule type" value="Genomic_DNA"/>
</dbReference>
<dbReference type="PANTHER" id="PTHR32057:SF14">
    <property type="entry name" value="PROTEIN ADENYLYLTRANSFERASE SELO, MITOCHONDRIAL"/>
    <property type="match status" value="1"/>
</dbReference>
<evidence type="ECO:0000256" key="1">
    <source>
        <dbReference type="ARBA" id="ARBA00009747"/>
    </source>
</evidence>
<dbReference type="GO" id="GO:0000287">
    <property type="term" value="F:magnesium ion binding"/>
    <property type="evidence" value="ECO:0007669"/>
    <property type="project" value="UniProtKB-UniRule"/>
</dbReference>
<keyword evidence="6 8" id="KW-0067">ATP-binding</keyword>
<comment type="catalytic activity">
    <reaction evidence="8">
        <text>L-tyrosyl-[protein] + UTP = O-(5'-uridylyl)-L-tyrosyl-[protein] + diphosphate</text>
        <dbReference type="Rhea" id="RHEA:83887"/>
        <dbReference type="Rhea" id="RHEA-COMP:10136"/>
        <dbReference type="Rhea" id="RHEA-COMP:20238"/>
        <dbReference type="ChEBI" id="CHEBI:33019"/>
        <dbReference type="ChEBI" id="CHEBI:46398"/>
        <dbReference type="ChEBI" id="CHEBI:46858"/>
        <dbReference type="ChEBI" id="CHEBI:90602"/>
    </reaction>
</comment>
<dbReference type="InterPro" id="IPR003846">
    <property type="entry name" value="SelO"/>
</dbReference>
<feature type="binding site" evidence="8">
    <location>
        <position position="128"/>
    </location>
    <ligand>
        <name>ATP</name>
        <dbReference type="ChEBI" id="CHEBI:30616"/>
    </ligand>
</feature>
<dbReference type="Proteomes" id="UP000217999">
    <property type="component" value="Unassembled WGS sequence"/>
</dbReference>
<keyword evidence="3 8" id="KW-0548">Nucleotidyltransferase</keyword>
<evidence type="ECO:0000256" key="5">
    <source>
        <dbReference type="ARBA" id="ARBA00022741"/>
    </source>
</evidence>
<dbReference type="EC" id="2.7.7.-" evidence="8"/>
<dbReference type="PANTHER" id="PTHR32057">
    <property type="entry name" value="PROTEIN ADENYLYLTRANSFERASE SELO, MITOCHONDRIAL"/>
    <property type="match status" value="1"/>
</dbReference>
<keyword evidence="7 8" id="KW-0460">Magnesium</keyword>
<feature type="binding site" evidence="8">
    <location>
        <position position="258"/>
    </location>
    <ligand>
        <name>Mg(2+)</name>
        <dbReference type="ChEBI" id="CHEBI:18420"/>
    </ligand>
</feature>
<feature type="binding site" evidence="8">
    <location>
        <position position="267"/>
    </location>
    <ligand>
        <name>ATP</name>
        <dbReference type="ChEBI" id="CHEBI:30616"/>
    </ligand>
</feature>
<gene>
    <name evidence="8" type="primary">ydiU</name>
    <name evidence="8" type="synonym">selO</name>
    <name evidence="9" type="ORF">CK620_05345</name>
</gene>
<evidence type="ECO:0000256" key="6">
    <source>
        <dbReference type="ARBA" id="ARBA00022840"/>
    </source>
</evidence>
<dbReference type="NCBIfam" id="NF000658">
    <property type="entry name" value="PRK00029.1"/>
    <property type="match status" value="1"/>
</dbReference>
<evidence type="ECO:0000313" key="10">
    <source>
        <dbReference type="Proteomes" id="UP000217999"/>
    </source>
</evidence>
<feature type="binding site" evidence="8">
    <location>
        <position position="116"/>
    </location>
    <ligand>
        <name>ATP</name>
        <dbReference type="ChEBI" id="CHEBI:30616"/>
    </ligand>
</feature>
<evidence type="ECO:0000256" key="2">
    <source>
        <dbReference type="ARBA" id="ARBA00022679"/>
    </source>
</evidence>
<feature type="binding site" evidence="8">
    <location>
        <position position="186"/>
    </location>
    <ligand>
        <name>ATP</name>
        <dbReference type="ChEBI" id="CHEBI:30616"/>
    </ligand>
</feature>
<dbReference type="RefSeq" id="WP_095549418.1">
    <property type="nucleotide sequence ID" value="NZ_NSJF01000002.1"/>
</dbReference>
<dbReference type="HAMAP" id="MF_00692">
    <property type="entry name" value="SelO"/>
    <property type="match status" value="1"/>
</dbReference>
<accession>A0A2A2ABV6</accession>
<comment type="catalytic activity">
    <reaction evidence="8">
        <text>L-histidyl-[protein] + UTP = N(tele)-(5'-uridylyl)-L-histidyl-[protein] + diphosphate</text>
        <dbReference type="Rhea" id="RHEA:83891"/>
        <dbReference type="Rhea" id="RHEA-COMP:9745"/>
        <dbReference type="Rhea" id="RHEA-COMP:20239"/>
        <dbReference type="ChEBI" id="CHEBI:29979"/>
        <dbReference type="ChEBI" id="CHEBI:33019"/>
        <dbReference type="ChEBI" id="CHEBI:46398"/>
        <dbReference type="ChEBI" id="CHEBI:233474"/>
    </reaction>
</comment>
<evidence type="ECO:0000256" key="7">
    <source>
        <dbReference type="ARBA" id="ARBA00022842"/>
    </source>
</evidence>
<evidence type="ECO:0000256" key="4">
    <source>
        <dbReference type="ARBA" id="ARBA00022723"/>
    </source>
</evidence>
<feature type="binding site" evidence="8">
    <location>
        <position position="129"/>
    </location>
    <ligand>
        <name>ATP</name>
        <dbReference type="ChEBI" id="CHEBI:30616"/>
    </ligand>
</feature>
<proteinExistence type="inferred from homology"/>
<comment type="catalytic activity">
    <reaction evidence="8">
        <text>L-tyrosyl-[protein] + ATP = O-(5'-adenylyl)-L-tyrosyl-[protein] + diphosphate</text>
        <dbReference type="Rhea" id="RHEA:54288"/>
        <dbReference type="Rhea" id="RHEA-COMP:10136"/>
        <dbReference type="Rhea" id="RHEA-COMP:13846"/>
        <dbReference type="ChEBI" id="CHEBI:30616"/>
        <dbReference type="ChEBI" id="CHEBI:33019"/>
        <dbReference type="ChEBI" id="CHEBI:46858"/>
        <dbReference type="ChEBI" id="CHEBI:83624"/>
        <dbReference type="EC" id="2.7.7.108"/>
    </reaction>
</comment>
<dbReference type="AlphaFoldDB" id="A0A2A2ABV6"/>
<dbReference type="EC" id="2.7.7.108" evidence="8"/>
<feature type="active site" description="Proton acceptor" evidence="8">
    <location>
        <position position="257"/>
    </location>
</feature>
<name>A0A2A2ABV6_9BURK</name>